<dbReference type="Pfam" id="PF04229">
    <property type="entry name" value="GrpB"/>
    <property type="match status" value="1"/>
</dbReference>
<proteinExistence type="predicted"/>
<dbReference type="InterPro" id="IPR043519">
    <property type="entry name" value="NT_sf"/>
</dbReference>
<protein>
    <recommendedName>
        <fullName evidence="3">GrpB family protein</fullName>
    </recommendedName>
</protein>
<evidence type="ECO:0000313" key="1">
    <source>
        <dbReference type="EMBL" id="KAK8846008.1"/>
    </source>
</evidence>
<sequence>MSYDVVPYNSQWPSMYELEKNAIFSALGNHCLCIHHIGSTSIPGISAKPTIDIIVAATDRNIAISSLKKIGYQYAGEWNIPFQCAFIKRGEINVNLHLFLDKNHPELEFNLKFRDYLRNNPIIRDQYSALKCQISHEAGSNERPTGGLRLYTIKKGPFIEDVMKKIDYNRLRVLKANTESQWNAAKSFCSQKEIILDGHEHLIFYRGVDIIGYADIRLQPEPMTVLVFEVNDQDAKPFFNEFLKKRLELPVSLHA</sequence>
<keyword evidence="2" id="KW-1185">Reference proteome</keyword>
<dbReference type="Gene3D" id="3.30.460.10">
    <property type="entry name" value="Beta Polymerase, domain 2"/>
    <property type="match status" value="1"/>
</dbReference>
<organism evidence="1 2">
    <name type="scientific">Tritrichomonas musculus</name>
    <dbReference type="NCBI Taxonomy" id="1915356"/>
    <lineage>
        <taxon>Eukaryota</taxon>
        <taxon>Metamonada</taxon>
        <taxon>Parabasalia</taxon>
        <taxon>Tritrichomonadida</taxon>
        <taxon>Tritrichomonadidae</taxon>
        <taxon>Tritrichomonas</taxon>
    </lineage>
</organism>
<dbReference type="PANTHER" id="PTHR34822">
    <property type="entry name" value="GRPB DOMAIN PROTEIN (AFU_ORTHOLOGUE AFUA_1G01530)"/>
    <property type="match status" value="1"/>
</dbReference>
<evidence type="ECO:0008006" key="3">
    <source>
        <dbReference type="Google" id="ProtNLM"/>
    </source>
</evidence>
<accession>A0ABR2HF53</accession>
<dbReference type="EMBL" id="JAPFFF010000030">
    <property type="protein sequence ID" value="KAK8846008.1"/>
    <property type="molecule type" value="Genomic_DNA"/>
</dbReference>
<dbReference type="Proteomes" id="UP001470230">
    <property type="component" value="Unassembled WGS sequence"/>
</dbReference>
<reference evidence="1 2" key="1">
    <citation type="submission" date="2024-04" db="EMBL/GenBank/DDBJ databases">
        <title>Tritrichomonas musculus Genome.</title>
        <authorList>
            <person name="Alves-Ferreira E."/>
            <person name="Grigg M."/>
            <person name="Lorenzi H."/>
            <person name="Galac M."/>
        </authorList>
    </citation>
    <scope>NUCLEOTIDE SEQUENCE [LARGE SCALE GENOMIC DNA]</scope>
    <source>
        <strain evidence="1 2">EAF2021</strain>
    </source>
</reference>
<dbReference type="InterPro" id="IPR007344">
    <property type="entry name" value="GrpB/CoaE"/>
</dbReference>
<gene>
    <name evidence="1" type="ORF">M9Y10_020954</name>
</gene>
<name>A0ABR2HF53_9EUKA</name>
<comment type="caution">
    <text evidence="1">The sequence shown here is derived from an EMBL/GenBank/DDBJ whole genome shotgun (WGS) entry which is preliminary data.</text>
</comment>
<evidence type="ECO:0000313" key="2">
    <source>
        <dbReference type="Proteomes" id="UP001470230"/>
    </source>
</evidence>
<dbReference type="PANTHER" id="PTHR34822:SF1">
    <property type="entry name" value="GRPB FAMILY PROTEIN"/>
    <property type="match status" value="1"/>
</dbReference>
<dbReference type="SUPFAM" id="SSF81301">
    <property type="entry name" value="Nucleotidyltransferase"/>
    <property type="match status" value="1"/>
</dbReference>